<proteinExistence type="predicted"/>
<evidence type="ECO:0000313" key="1">
    <source>
        <dbReference type="EMBL" id="TDY12431.1"/>
    </source>
</evidence>
<dbReference type="RefSeq" id="WP_134199037.1">
    <property type="nucleotide sequence ID" value="NZ_SOQZ01000002.1"/>
</dbReference>
<protein>
    <submittedName>
        <fullName evidence="1">Abortive phage resistance protein AbiGi (Putative antitoxin)</fullName>
    </submittedName>
</protein>
<keyword evidence="2" id="KW-1185">Reference proteome</keyword>
<comment type="caution">
    <text evidence="1">The sequence shown here is derived from an EMBL/GenBank/DDBJ whole genome shotgun (WGS) entry which is preliminary data.</text>
</comment>
<organism evidence="1 2">
    <name type="scientific">Meridianimaribacter flavus</name>
    <dbReference type="NCBI Taxonomy" id="571115"/>
    <lineage>
        <taxon>Bacteria</taxon>
        <taxon>Pseudomonadati</taxon>
        <taxon>Bacteroidota</taxon>
        <taxon>Flavobacteriia</taxon>
        <taxon>Flavobacteriales</taxon>
        <taxon>Flavobacteriaceae</taxon>
        <taxon>Meridianimaribacter</taxon>
    </lineage>
</organism>
<accession>A0ABY2G5W1</accession>
<evidence type="ECO:0000313" key="2">
    <source>
        <dbReference type="Proteomes" id="UP000294930"/>
    </source>
</evidence>
<sequence length="280" mass="33017">MIQNTSIIRFVEKLDFLKDDLVNGFELKKHKVSFQSTLSYNCDEIFEIWKENNISNQYIRRLRDIKDLYPEKNQFLNNLVKEFESDNRFKWEIIHLIGSVNFEVPMKCFTEIRHNQKLHPLSVGFFGSYGIQLTKKWAIENNASQVIYIDTGLELSKRLGLICSLMNSLGGKYTQNALFDFLSLVEIGVNSYEFEWRIVGNHGLFKKDKTNQSRIKFELNDILGIYVPKKNEAEQLKSWILDKIDKKELFGLLPNIFLTQEVLLSKEEMDEIEKIKRRND</sequence>
<dbReference type="EMBL" id="SOQZ01000002">
    <property type="protein sequence ID" value="TDY12431.1"/>
    <property type="molecule type" value="Genomic_DNA"/>
</dbReference>
<reference evidence="1 2" key="1">
    <citation type="submission" date="2019-03" db="EMBL/GenBank/DDBJ databases">
        <title>Genomic Encyclopedia of Type Strains, Phase III (KMG-III): the genomes of soil and plant-associated and newly described type strains.</title>
        <authorList>
            <person name="Whitman W."/>
        </authorList>
    </citation>
    <scope>NUCLEOTIDE SEQUENCE [LARGE SCALE GENOMIC DNA]</scope>
    <source>
        <strain evidence="1 2">CGMCC 1.10957</strain>
    </source>
</reference>
<name>A0ABY2G5W1_9FLAO</name>
<dbReference type="Proteomes" id="UP000294930">
    <property type="component" value="Unassembled WGS sequence"/>
</dbReference>
<gene>
    <name evidence="1" type="ORF">A8975_1195</name>
</gene>